<dbReference type="AlphaFoldDB" id="A0AAN9XDQ7"/>
<dbReference type="InterPro" id="IPR010708">
    <property type="entry name" value="5'(3')-deoxyribonucleotidase"/>
</dbReference>
<organism evidence="2 3">
    <name type="scientific">Psophocarpus tetragonolobus</name>
    <name type="common">Winged bean</name>
    <name type="synonym">Dolichos tetragonolobus</name>
    <dbReference type="NCBI Taxonomy" id="3891"/>
    <lineage>
        <taxon>Eukaryota</taxon>
        <taxon>Viridiplantae</taxon>
        <taxon>Streptophyta</taxon>
        <taxon>Embryophyta</taxon>
        <taxon>Tracheophyta</taxon>
        <taxon>Spermatophyta</taxon>
        <taxon>Magnoliopsida</taxon>
        <taxon>eudicotyledons</taxon>
        <taxon>Gunneridae</taxon>
        <taxon>Pentapetalae</taxon>
        <taxon>rosids</taxon>
        <taxon>fabids</taxon>
        <taxon>Fabales</taxon>
        <taxon>Fabaceae</taxon>
        <taxon>Papilionoideae</taxon>
        <taxon>50 kb inversion clade</taxon>
        <taxon>NPAAA clade</taxon>
        <taxon>indigoferoid/millettioid clade</taxon>
        <taxon>Phaseoleae</taxon>
        <taxon>Psophocarpus</taxon>
    </lineage>
</organism>
<dbReference type="SUPFAM" id="SSF56784">
    <property type="entry name" value="HAD-like"/>
    <property type="match status" value="1"/>
</dbReference>
<dbReference type="EMBL" id="JAYMYS010000006">
    <property type="protein sequence ID" value="KAK7388321.1"/>
    <property type="molecule type" value="Genomic_DNA"/>
</dbReference>
<dbReference type="Pfam" id="PF06941">
    <property type="entry name" value="NT5C"/>
    <property type="match status" value="1"/>
</dbReference>
<reference evidence="2 3" key="1">
    <citation type="submission" date="2024-01" db="EMBL/GenBank/DDBJ databases">
        <title>The genomes of 5 underutilized Papilionoideae crops provide insights into root nodulation and disease resistanc.</title>
        <authorList>
            <person name="Jiang F."/>
        </authorList>
    </citation>
    <scope>NUCLEOTIDE SEQUENCE [LARGE SCALE GENOMIC DNA]</scope>
    <source>
        <strain evidence="2">DUOXIRENSHENG_FW03</strain>
        <tissue evidence="2">Leaves</tissue>
    </source>
</reference>
<dbReference type="PANTHER" id="PTHR35134">
    <property type="entry name" value="NUCLEOTIDASE YQFW-RELATED"/>
    <property type="match status" value="1"/>
</dbReference>
<feature type="active site" description="Proton donor" evidence="1">
    <location>
        <position position="173"/>
    </location>
</feature>
<evidence type="ECO:0000313" key="3">
    <source>
        <dbReference type="Proteomes" id="UP001386955"/>
    </source>
</evidence>
<dbReference type="GO" id="GO:0009264">
    <property type="term" value="P:deoxyribonucleotide catabolic process"/>
    <property type="evidence" value="ECO:0007669"/>
    <property type="project" value="InterPro"/>
</dbReference>
<name>A0AAN9XDQ7_PSOTE</name>
<keyword evidence="3" id="KW-1185">Reference proteome</keyword>
<sequence>MFRLKNCEGPVRFLFQQTRHHSRHRNLMAYLVGYDPCSHLSKAFSQYHSLSSSDRGSYLAFPFLRNLVYANVFGVSRSIGFGPRGCSFDSSRSCSGNSDRIFVKAKARVRGFAWNRHQPMLADLEERNPIKSDESDATLVKVDNGSINGSPAKPSCFNDHRLCQKLVVAVDVDEVLGNFVSALNKFIADRYSSNYSVSEYHVYEFCKIWNCSRDEADIRVHEFFKTSYFKSGIHPLPGAQTALQKLSRFCSLSVVTSRQNAIKDHTIEWIEKNYPGLFHEIHFGNHFALDGVSRSKSEICRSLNAKVLIDDNPRYAIECADVGIRVLLFDYENSYPWCKNMSVDQHPLVTKVKNWEEVEEQLMSLVAS</sequence>
<dbReference type="InterPro" id="IPR023214">
    <property type="entry name" value="HAD_sf"/>
</dbReference>
<evidence type="ECO:0000313" key="2">
    <source>
        <dbReference type="EMBL" id="KAK7388321.1"/>
    </source>
</evidence>
<dbReference type="Gene3D" id="3.40.50.1000">
    <property type="entry name" value="HAD superfamily/HAD-like"/>
    <property type="match status" value="1"/>
</dbReference>
<dbReference type="GO" id="GO:0008253">
    <property type="term" value="F:5'-nucleotidase activity"/>
    <property type="evidence" value="ECO:0007669"/>
    <property type="project" value="InterPro"/>
</dbReference>
<dbReference type="InterPro" id="IPR036412">
    <property type="entry name" value="HAD-like_sf"/>
</dbReference>
<evidence type="ECO:0000256" key="1">
    <source>
        <dbReference type="PIRSR" id="PIRSR610708-1"/>
    </source>
</evidence>
<evidence type="ECO:0008006" key="4">
    <source>
        <dbReference type="Google" id="ProtNLM"/>
    </source>
</evidence>
<dbReference type="Proteomes" id="UP001386955">
    <property type="component" value="Unassembled WGS sequence"/>
</dbReference>
<feature type="active site" description="Nucleophile" evidence="1">
    <location>
        <position position="171"/>
    </location>
</feature>
<comment type="caution">
    <text evidence="2">The sequence shown here is derived from an EMBL/GenBank/DDBJ whole genome shotgun (WGS) entry which is preliminary data.</text>
</comment>
<dbReference type="PANTHER" id="PTHR35134:SF2">
    <property type="entry name" value="NUCLEOTIDASE YQFW-RELATED"/>
    <property type="match status" value="1"/>
</dbReference>
<dbReference type="InterPro" id="IPR052419">
    <property type="entry name" value="5_3-deoxyribonucleotidase-like"/>
</dbReference>
<protein>
    <recommendedName>
        <fullName evidence="4">Tac7077</fullName>
    </recommendedName>
</protein>
<gene>
    <name evidence="2" type="ORF">VNO78_23135</name>
</gene>
<accession>A0AAN9XDQ7</accession>
<proteinExistence type="predicted"/>